<sequence>MLIKTTIRPPGVTNATSKICQSADNNNVAAAGKVRLVVLGSSKVGKSGESPGNNPEPFD</sequence>
<evidence type="ECO:0000313" key="1">
    <source>
        <dbReference type="EMBL" id="KAL0281059.1"/>
    </source>
</evidence>
<organism evidence="1">
    <name type="scientific">Menopon gallinae</name>
    <name type="common">poultry shaft louse</name>
    <dbReference type="NCBI Taxonomy" id="328185"/>
    <lineage>
        <taxon>Eukaryota</taxon>
        <taxon>Metazoa</taxon>
        <taxon>Ecdysozoa</taxon>
        <taxon>Arthropoda</taxon>
        <taxon>Hexapoda</taxon>
        <taxon>Insecta</taxon>
        <taxon>Pterygota</taxon>
        <taxon>Neoptera</taxon>
        <taxon>Paraneoptera</taxon>
        <taxon>Psocodea</taxon>
        <taxon>Troctomorpha</taxon>
        <taxon>Phthiraptera</taxon>
        <taxon>Amblycera</taxon>
        <taxon>Menoponidae</taxon>
        <taxon>Menopon</taxon>
    </lineage>
</organism>
<gene>
    <name evidence="1" type="ORF">PYX00_002168</name>
</gene>
<protein>
    <submittedName>
        <fullName evidence="1">Uncharacterized protein</fullName>
    </submittedName>
</protein>
<dbReference type="EMBL" id="JARGDH010000001">
    <property type="protein sequence ID" value="KAL0281059.1"/>
    <property type="molecule type" value="Genomic_DNA"/>
</dbReference>
<name>A0AAW2IFW3_9NEOP</name>
<comment type="caution">
    <text evidence="1">The sequence shown here is derived from an EMBL/GenBank/DDBJ whole genome shotgun (WGS) entry which is preliminary data.</text>
</comment>
<accession>A0AAW2IFW3</accession>
<dbReference type="AlphaFoldDB" id="A0AAW2IFW3"/>
<proteinExistence type="predicted"/>
<reference evidence="1" key="1">
    <citation type="journal article" date="2024" name="Gigascience">
        <title>Chromosome-level genome of the poultry shaft louse Menopon gallinae provides insight into the host-switching and adaptive evolution of parasitic lice.</title>
        <authorList>
            <person name="Xu Y."/>
            <person name="Ma L."/>
            <person name="Liu S."/>
            <person name="Liang Y."/>
            <person name="Liu Q."/>
            <person name="He Z."/>
            <person name="Tian L."/>
            <person name="Duan Y."/>
            <person name="Cai W."/>
            <person name="Li H."/>
            <person name="Song F."/>
        </authorList>
    </citation>
    <scope>NUCLEOTIDE SEQUENCE</scope>
    <source>
        <strain evidence="1">Cailab_2023a</strain>
    </source>
</reference>